<dbReference type="PANTHER" id="PTHR23147">
    <property type="entry name" value="SERINE/ARGININE RICH SPLICING FACTOR"/>
    <property type="match status" value="1"/>
</dbReference>
<evidence type="ECO:0000256" key="1">
    <source>
        <dbReference type="ARBA" id="ARBA00022664"/>
    </source>
</evidence>
<proteinExistence type="predicted"/>
<dbReference type="Pfam" id="PF00076">
    <property type="entry name" value="RRM_1"/>
    <property type="match status" value="1"/>
</dbReference>
<gene>
    <name evidence="7" type="ORF">PIB30_033214</name>
</gene>
<comment type="caution">
    <text evidence="7">The sequence shown here is derived from an EMBL/GenBank/DDBJ whole genome shotgun (WGS) entry which is preliminary data.</text>
</comment>
<feature type="region of interest" description="Disordered" evidence="5">
    <location>
        <begin position="1"/>
        <end position="22"/>
    </location>
</feature>
<organism evidence="7 8">
    <name type="scientific">Stylosanthes scabra</name>
    <dbReference type="NCBI Taxonomy" id="79078"/>
    <lineage>
        <taxon>Eukaryota</taxon>
        <taxon>Viridiplantae</taxon>
        <taxon>Streptophyta</taxon>
        <taxon>Embryophyta</taxon>
        <taxon>Tracheophyta</taxon>
        <taxon>Spermatophyta</taxon>
        <taxon>Magnoliopsida</taxon>
        <taxon>eudicotyledons</taxon>
        <taxon>Gunneridae</taxon>
        <taxon>Pentapetalae</taxon>
        <taxon>rosids</taxon>
        <taxon>fabids</taxon>
        <taxon>Fabales</taxon>
        <taxon>Fabaceae</taxon>
        <taxon>Papilionoideae</taxon>
        <taxon>50 kb inversion clade</taxon>
        <taxon>dalbergioids sensu lato</taxon>
        <taxon>Dalbergieae</taxon>
        <taxon>Pterocarpus clade</taxon>
        <taxon>Stylosanthes</taxon>
    </lineage>
</organism>
<evidence type="ECO:0000313" key="7">
    <source>
        <dbReference type="EMBL" id="MED6146294.1"/>
    </source>
</evidence>
<dbReference type="CDD" id="cd00590">
    <property type="entry name" value="RRM_SF"/>
    <property type="match status" value="1"/>
</dbReference>
<dbReference type="InterPro" id="IPR000504">
    <property type="entry name" value="RRM_dom"/>
</dbReference>
<keyword evidence="1" id="KW-0507">mRNA processing</keyword>
<accession>A0ABU6TCN0</accession>
<keyword evidence="3" id="KW-0508">mRNA splicing</keyword>
<dbReference type="Gene3D" id="3.30.70.330">
    <property type="match status" value="1"/>
</dbReference>
<evidence type="ECO:0000256" key="2">
    <source>
        <dbReference type="ARBA" id="ARBA00022728"/>
    </source>
</evidence>
<reference evidence="7 8" key="1">
    <citation type="journal article" date="2023" name="Plants (Basel)">
        <title>Bridging the Gap: Combining Genomics and Transcriptomics Approaches to Understand Stylosanthes scabra, an Orphan Legume from the Brazilian Caatinga.</title>
        <authorList>
            <person name="Ferreira-Neto J.R.C."/>
            <person name="da Silva M.D."/>
            <person name="Binneck E."/>
            <person name="de Melo N.F."/>
            <person name="da Silva R.H."/>
            <person name="de Melo A.L.T.M."/>
            <person name="Pandolfi V."/>
            <person name="Bustamante F.O."/>
            <person name="Brasileiro-Vidal A.C."/>
            <person name="Benko-Iseppon A.M."/>
        </authorList>
    </citation>
    <scope>NUCLEOTIDE SEQUENCE [LARGE SCALE GENOMIC DNA]</scope>
    <source>
        <tissue evidence="7">Leaves</tissue>
    </source>
</reference>
<dbReference type="Proteomes" id="UP001341840">
    <property type="component" value="Unassembled WGS sequence"/>
</dbReference>
<dbReference type="SUPFAM" id="SSF54928">
    <property type="entry name" value="RNA-binding domain, RBD"/>
    <property type="match status" value="1"/>
</dbReference>
<keyword evidence="4" id="KW-0694">RNA-binding</keyword>
<dbReference type="InterPro" id="IPR035979">
    <property type="entry name" value="RBD_domain_sf"/>
</dbReference>
<dbReference type="EMBL" id="JASCZI010090770">
    <property type="protein sequence ID" value="MED6146294.1"/>
    <property type="molecule type" value="Genomic_DNA"/>
</dbReference>
<evidence type="ECO:0000256" key="5">
    <source>
        <dbReference type="SAM" id="MobiDB-lite"/>
    </source>
</evidence>
<evidence type="ECO:0000313" key="8">
    <source>
        <dbReference type="Proteomes" id="UP001341840"/>
    </source>
</evidence>
<dbReference type="SMART" id="SM00360">
    <property type="entry name" value="RRM"/>
    <property type="match status" value="1"/>
</dbReference>
<dbReference type="InterPro" id="IPR050907">
    <property type="entry name" value="SRSF"/>
</dbReference>
<protein>
    <recommendedName>
        <fullName evidence="6">RRM domain-containing protein</fullName>
    </recommendedName>
</protein>
<evidence type="ECO:0000259" key="6">
    <source>
        <dbReference type="PROSITE" id="PS50102"/>
    </source>
</evidence>
<dbReference type="InterPro" id="IPR012677">
    <property type="entry name" value="Nucleotide-bd_a/b_plait_sf"/>
</dbReference>
<feature type="compositionally biased region" description="Basic and acidic residues" evidence="5">
    <location>
        <begin position="1"/>
        <end position="15"/>
    </location>
</feature>
<feature type="domain" description="RRM" evidence="6">
    <location>
        <begin position="32"/>
        <end position="110"/>
    </location>
</feature>
<sequence>MRGGRSGERGIHGEESSYAGGRNKGENGVGFASVFVDNLPINVTKRELYKEFGLDGYVTDIYISRKLRLKTKNPFAFIRYQRLGGALRVIRRLNGTVWRGGRLFITISKFRHQDHEKNGAHEGFQKRQLEQRMKKKWVEVSRPNVKGNGRSVDNETTYGKELKRKQEVNVTWSAVSKDLLNRSLLGVCTKPIEFRKTMNLLLDEWKGEGEMECRDMGHIDASSHFHQWRSKKGL</sequence>
<dbReference type="PROSITE" id="PS50102">
    <property type="entry name" value="RRM"/>
    <property type="match status" value="1"/>
</dbReference>
<keyword evidence="8" id="KW-1185">Reference proteome</keyword>
<evidence type="ECO:0000256" key="4">
    <source>
        <dbReference type="PROSITE-ProRule" id="PRU00176"/>
    </source>
</evidence>
<name>A0ABU6TCN0_9FABA</name>
<keyword evidence="2" id="KW-0747">Spliceosome</keyword>
<evidence type="ECO:0000256" key="3">
    <source>
        <dbReference type="ARBA" id="ARBA00023187"/>
    </source>
</evidence>